<accession>A0ABQ8JKB8</accession>
<proteinExistence type="predicted"/>
<feature type="signal peptide" evidence="1">
    <location>
        <begin position="1"/>
        <end position="36"/>
    </location>
</feature>
<gene>
    <name evidence="2" type="ORF">DERP_007590</name>
</gene>
<feature type="chain" id="PRO_5046496860" evidence="1">
    <location>
        <begin position="37"/>
        <end position="73"/>
    </location>
</feature>
<dbReference type="EMBL" id="NJHN03000034">
    <property type="protein sequence ID" value="KAH9422999.1"/>
    <property type="molecule type" value="Genomic_DNA"/>
</dbReference>
<reference evidence="2 3" key="1">
    <citation type="journal article" date="2018" name="J. Allergy Clin. Immunol.">
        <title>High-quality assembly of Dermatophagoides pteronyssinus genome and transcriptome reveals a wide range of novel allergens.</title>
        <authorList>
            <person name="Liu X.Y."/>
            <person name="Yang K.Y."/>
            <person name="Wang M.Q."/>
            <person name="Kwok J.S."/>
            <person name="Zeng X."/>
            <person name="Yang Z."/>
            <person name="Xiao X.J."/>
            <person name="Lau C.P."/>
            <person name="Li Y."/>
            <person name="Huang Z.M."/>
            <person name="Ba J.G."/>
            <person name="Yim A.K."/>
            <person name="Ouyang C.Y."/>
            <person name="Ngai S.M."/>
            <person name="Chan T.F."/>
            <person name="Leung E.L."/>
            <person name="Liu L."/>
            <person name="Liu Z.G."/>
            <person name="Tsui S.K."/>
        </authorList>
    </citation>
    <scope>NUCLEOTIDE SEQUENCE [LARGE SCALE GENOMIC DNA]</scope>
    <source>
        <strain evidence="2">Derp</strain>
    </source>
</reference>
<sequence>MSKTEKTYGSVKMRSLLISLMFGLLLVRMFISEGYCDDDTDGCCEFVVSIGVYCCDLIPSVRKNNNITCGMND</sequence>
<evidence type="ECO:0000313" key="2">
    <source>
        <dbReference type="EMBL" id="KAH9422999.1"/>
    </source>
</evidence>
<dbReference type="Proteomes" id="UP000887458">
    <property type="component" value="Unassembled WGS sequence"/>
</dbReference>
<keyword evidence="1" id="KW-0732">Signal</keyword>
<keyword evidence="3" id="KW-1185">Reference proteome</keyword>
<name>A0ABQ8JKB8_DERPT</name>
<evidence type="ECO:0000256" key="1">
    <source>
        <dbReference type="SAM" id="SignalP"/>
    </source>
</evidence>
<reference evidence="2 3" key="2">
    <citation type="journal article" date="2022" name="Mol. Biol. Evol.">
        <title>Comparative Genomics Reveals Insights into the Divergent Evolution of Astigmatic Mites and Household Pest Adaptations.</title>
        <authorList>
            <person name="Xiong Q."/>
            <person name="Wan A.T."/>
            <person name="Liu X."/>
            <person name="Fung C.S."/>
            <person name="Xiao X."/>
            <person name="Malainual N."/>
            <person name="Hou J."/>
            <person name="Wang L."/>
            <person name="Wang M."/>
            <person name="Yang K.Y."/>
            <person name="Cui Y."/>
            <person name="Leung E.L."/>
            <person name="Nong W."/>
            <person name="Shin S.K."/>
            <person name="Au S.W."/>
            <person name="Jeong K.Y."/>
            <person name="Chew F.T."/>
            <person name="Hui J.H."/>
            <person name="Leung T.F."/>
            <person name="Tungtrongchitr A."/>
            <person name="Zhong N."/>
            <person name="Liu Z."/>
            <person name="Tsui S.K."/>
        </authorList>
    </citation>
    <scope>NUCLEOTIDE SEQUENCE [LARGE SCALE GENOMIC DNA]</scope>
    <source>
        <strain evidence="2">Derp</strain>
    </source>
</reference>
<comment type="caution">
    <text evidence="2">The sequence shown here is derived from an EMBL/GenBank/DDBJ whole genome shotgun (WGS) entry which is preliminary data.</text>
</comment>
<protein>
    <submittedName>
        <fullName evidence="2">Uncharacterized protein</fullName>
    </submittedName>
</protein>
<evidence type="ECO:0000313" key="3">
    <source>
        <dbReference type="Proteomes" id="UP000887458"/>
    </source>
</evidence>
<organism evidence="2 3">
    <name type="scientific">Dermatophagoides pteronyssinus</name>
    <name type="common">European house dust mite</name>
    <dbReference type="NCBI Taxonomy" id="6956"/>
    <lineage>
        <taxon>Eukaryota</taxon>
        <taxon>Metazoa</taxon>
        <taxon>Ecdysozoa</taxon>
        <taxon>Arthropoda</taxon>
        <taxon>Chelicerata</taxon>
        <taxon>Arachnida</taxon>
        <taxon>Acari</taxon>
        <taxon>Acariformes</taxon>
        <taxon>Sarcoptiformes</taxon>
        <taxon>Astigmata</taxon>
        <taxon>Psoroptidia</taxon>
        <taxon>Analgoidea</taxon>
        <taxon>Pyroglyphidae</taxon>
        <taxon>Dermatophagoidinae</taxon>
        <taxon>Dermatophagoides</taxon>
    </lineage>
</organism>